<evidence type="ECO:0000256" key="4">
    <source>
        <dbReference type="ARBA" id="ARBA00010312"/>
    </source>
</evidence>
<dbReference type="InterPro" id="IPR027467">
    <property type="entry name" value="MopterinOxRdtase_cofactor_BS"/>
</dbReference>
<dbReference type="SUPFAM" id="SSF53706">
    <property type="entry name" value="Formate dehydrogenase/DMSO reductase, domains 1-3"/>
    <property type="match status" value="1"/>
</dbReference>
<dbReference type="InterPro" id="IPR006311">
    <property type="entry name" value="TAT_signal"/>
</dbReference>
<evidence type="ECO:0000256" key="1">
    <source>
        <dbReference type="ARBA" id="ARBA00001942"/>
    </source>
</evidence>
<dbReference type="GO" id="GO:0015944">
    <property type="term" value="P:formate oxidation"/>
    <property type="evidence" value="ECO:0007669"/>
    <property type="project" value="UniProtKB-ARBA"/>
</dbReference>
<evidence type="ECO:0000256" key="9">
    <source>
        <dbReference type="ARBA" id="ARBA00022764"/>
    </source>
</evidence>
<evidence type="ECO:0000256" key="12">
    <source>
        <dbReference type="ARBA" id="ARBA00023004"/>
    </source>
</evidence>
<comment type="similarity">
    <text evidence="4">Belongs to the prokaryotic molybdopterin-containing oxidoreductase family.</text>
</comment>
<dbReference type="PROSITE" id="PS51669">
    <property type="entry name" value="4FE4S_MOW_BIS_MGD"/>
    <property type="match status" value="1"/>
</dbReference>
<dbReference type="HOGENOM" id="CLU_000422_1_0_6"/>
<evidence type="ECO:0000313" key="18">
    <source>
        <dbReference type="Proteomes" id="UP000013940"/>
    </source>
</evidence>
<dbReference type="EMBL" id="CP003190">
    <property type="protein sequence ID" value="AGL85035.1"/>
    <property type="molecule type" value="Genomic_DNA"/>
</dbReference>
<dbReference type="Gene3D" id="3.40.228.10">
    <property type="entry name" value="Dimethylsulfoxide Reductase, domain 2"/>
    <property type="match status" value="2"/>
</dbReference>
<evidence type="ECO:0000256" key="6">
    <source>
        <dbReference type="ARBA" id="ARBA00022505"/>
    </source>
</evidence>
<dbReference type="GO" id="GO:0051539">
    <property type="term" value="F:4 iron, 4 sulfur cluster binding"/>
    <property type="evidence" value="ECO:0007669"/>
    <property type="project" value="UniProtKB-KW"/>
</dbReference>
<keyword evidence="9" id="KW-0574">Periplasm</keyword>
<keyword evidence="6" id="KW-0500">Molybdenum</keyword>
<keyword evidence="10" id="KW-0712">Selenocysteine</keyword>
<dbReference type="RefSeq" id="WP_015635776.1">
    <property type="nucleotide sequence ID" value="NC_021237.1"/>
</dbReference>
<dbReference type="PROSITE" id="PS00551">
    <property type="entry name" value="MOLYBDOPTERIN_PROK_1"/>
    <property type="match status" value="1"/>
</dbReference>
<keyword evidence="13" id="KW-0411">Iron-sulfur</keyword>
<evidence type="ECO:0000256" key="5">
    <source>
        <dbReference type="ARBA" id="ARBA00022485"/>
    </source>
</evidence>
<comment type="subcellular location">
    <subcellularLocation>
        <location evidence="3">Periplasm</location>
    </subcellularLocation>
</comment>
<dbReference type="PROSITE" id="PS51318">
    <property type="entry name" value="TAT"/>
    <property type="match status" value="1"/>
</dbReference>
<organism evidence="17 18">
    <name type="scientific">Pseudomonas protegens (strain DSM 19095 / LMG 27888 / CFBP 6595 / CHA0)</name>
    <dbReference type="NCBI Taxonomy" id="1124983"/>
    <lineage>
        <taxon>Bacteria</taxon>
        <taxon>Pseudomonadati</taxon>
        <taxon>Pseudomonadota</taxon>
        <taxon>Gammaproteobacteria</taxon>
        <taxon>Pseudomonadales</taxon>
        <taxon>Pseudomonadaceae</taxon>
        <taxon>Pseudomonas</taxon>
    </lineage>
</organism>
<dbReference type="FunFam" id="2.40.40.20:FF:000017">
    <property type="entry name" value="Formate dehydrogenase, alpha subunit"/>
    <property type="match status" value="1"/>
</dbReference>
<dbReference type="InterPro" id="IPR006443">
    <property type="entry name" value="Formate-DH-alph_fdnG"/>
</dbReference>
<dbReference type="eggNOG" id="COG0243">
    <property type="taxonomic scope" value="Bacteria"/>
</dbReference>
<dbReference type="Gene3D" id="3.40.50.740">
    <property type="match status" value="1"/>
</dbReference>
<dbReference type="EC" id="1.2.1.2" evidence="17"/>
<keyword evidence="12" id="KW-0408">Iron</keyword>
<keyword evidence="5" id="KW-0004">4Fe-4S</keyword>
<dbReference type="FunFam" id="3.40.228.10:FF:000009">
    <property type="entry name" value="Formate dehydrogenase, alpha subunit, selenocysteine-containing"/>
    <property type="match status" value="1"/>
</dbReference>
<dbReference type="Pfam" id="PF00384">
    <property type="entry name" value="Molybdopterin"/>
    <property type="match status" value="1"/>
</dbReference>
<dbReference type="GO" id="GO:0009061">
    <property type="term" value="P:anaerobic respiration"/>
    <property type="evidence" value="ECO:0007669"/>
    <property type="project" value="TreeGrafter"/>
</dbReference>
<dbReference type="InterPro" id="IPR006963">
    <property type="entry name" value="Mopterin_OxRdtase_4Fe-4S_dom"/>
</dbReference>
<feature type="chain" id="PRO_5013288069" evidence="15">
    <location>
        <begin position="34"/>
        <end position="1016"/>
    </location>
</feature>
<evidence type="ECO:0000256" key="11">
    <source>
        <dbReference type="ARBA" id="ARBA00023002"/>
    </source>
</evidence>
<evidence type="ECO:0000259" key="16">
    <source>
        <dbReference type="PROSITE" id="PS51669"/>
    </source>
</evidence>
<dbReference type="GO" id="GO:0036397">
    <property type="term" value="F:formate dehydrogenase (quinone) activity"/>
    <property type="evidence" value="ECO:0007669"/>
    <property type="project" value="UniProtKB-ARBA"/>
</dbReference>
<keyword evidence="7" id="KW-0479">Metal-binding</keyword>
<dbReference type="Pfam" id="PF01568">
    <property type="entry name" value="Molydop_binding"/>
    <property type="match status" value="1"/>
</dbReference>
<keyword evidence="8 15" id="KW-0732">Signal</keyword>
<dbReference type="GO" id="GO:0043546">
    <property type="term" value="F:molybdopterin cofactor binding"/>
    <property type="evidence" value="ECO:0007669"/>
    <property type="project" value="InterPro"/>
</dbReference>
<dbReference type="PANTHER" id="PTHR43598:SF1">
    <property type="entry name" value="FORMATE DEHYDROGENASE-O MAJOR SUBUNIT"/>
    <property type="match status" value="1"/>
</dbReference>
<comment type="cofactor">
    <cofactor evidence="1">
        <name>Mo-bis(molybdopterin guanine dinucleotide)</name>
        <dbReference type="ChEBI" id="CHEBI:60539"/>
    </cofactor>
</comment>
<evidence type="ECO:0000313" key="17">
    <source>
        <dbReference type="EMBL" id="AGL85035.1"/>
    </source>
</evidence>
<gene>
    <name evidence="17" type="primary">fdoG</name>
    <name evidence="17" type="ORF">PFLCHA0_c32650</name>
</gene>
<feature type="domain" description="4Fe-4S Mo/W bis-MGD-type" evidence="16">
    <location>
        <begin position="44"/>
        <end position="107"/>
    </location>
</feature>
<dbReference type="CDD" id="cd02752">
    <property type="entry name" value="MopB_Formate-Dh-Na-like"/>
    <property type="match status" value="1"/>
</dbReference>
<evidence type="ECO:0000256" key="3">
    <source>
        <dbReference type="ARBA" id="ARBA00004418"/>
    </source>
</evidence>
<dbReference type="GO" id="GO:0008863">
    <property type="term" value="F:formate dehydrogenase (NAD+) activity"/>
    <property type="evidence" value="ECO:0007669"/>
    <property type="project" value="InterPro"/>
</dbReference>
<dbReference type="AlphaFoldDB" id="A0A2C9EN11"/>
<proteinExistence type="inferred from homology"/>
<dbReference type="GO" id="GO:0009055">
    <property type="term" value="F:electron transfer activity"/>
    <property type="evidence" value="ECO:0007669"/>
    <property type="project" value="InterPro"/>
</dbReference>
<name>A0A2C9EN11_PSEPH</name>
<reference evidence="18" key="1">
    <citation type="journal article" date="2014" name="Genome Announc.">
        <title>Full-genome sequence of the plant growth-promoting bacterium Pseudomonas protegens CHA0.</title>
        <authorList>
            <person name="Jousset A."/>
            <person name="Schuldes J."/>
            <person name="Keel C."/>
            <person name="Maurhofer M."/>
            <person name="Daniel R."/>
            <person name="Scheu S."/>
            <person name="Thuermer A."/>
        </authorList>
    </citation>
    <scope>NUCLEOTIDE SEQUENCE [LARGE SCALE GENOMIC DNA]</scope>
    <source>
        <strain evidence="18">DSM 19095 / LMG 27888 / CFBP 6595 / CHA0</strain>
    </source>
</reference>
<dbReference type="GeneID" id="57476253"/>
<comment type="cofactor">
    <cofactor evidence="2">
        <name>[4Fe-4S] cluster</name>
        <dbReference type="ChEBI" id="CHEBI:49883"/>
    </cofactor>
</comment>
<dbReference type="NCBIfam" id="TIGR01553">
    <property type="entry name" value="formate-DH-alph"/>
    <property type="match status" value="1"/>
</dbReference>
<evidence type="ECO:0000256" key="8">
    <source>
        <dbReference type="ARBA" id="ARBA00022729"/>
    </source>
</evidence>
<dbReference type="eggNOG" id="COG3383">
    <property type="taxonomic scope" value="Bacteria"/>
</dbReference>
<protein>
    <submittedName>
        <fullName evidence="17">Formate dehydrogenase-O major subunit FdoG</fullName>
        <ecNumber evidence="17">1.2.1.2</ecNumber>
    </submittedName>
</protein>
<dbReference type="CDD" id="cd02792">
    <property type="entry name" value="MopB_CT_Formate-Dh-Na-like"/>
    <property type="match status" value="1"/>
</dbReference>
<dbReference type="InterPro" id="IPR006657">
    <property type="entry name" value="MoPterin_dinucl-bd_dom"/>
</dbReference>
<dbReference type="GO" id="GO:0042597">
    <property type="term" value="C:periplasmic space"/>
    <property type="evidence" value="ECO:0007669"/>
    <property type="project" value="UniProtKB-SubCell"/>
</dbReference>
<dbReference type="PANTHER" id="PTHR43598">
    <property type="entry name" value="TUNGSTEN-CONTAINING FORMYLMETHANOFURAN DEHYDROGENASE 2 SUBUNIT B"/>
    <property type="match status" value="1"/>
</dbReference>
<dbReference type="SUPFAM" id="SSF50692">
    <property type="entry name" value="ADC-like"/>
    <property type="match status" value="1"/>
</dbReference>
<dbReference type="KEGG" id="pprc:PFLCHA0_c32650"/>
<keyword evidence="11 17" id="KW-0560">Oxidoreductase</keyword>
<evidence type="ECO:0000256" key="10">
    <source>
        <dbReference type="ARBA" id="ARBA00022933"/>
    </source>
</evidence>
<dbReference type="GO" id="GO:0047111">
    <property type="term" value="F:formate dehydrogenase (cytochrome-c-553) activity"/>
    <property type="evidence" value="ECO:0007669"/>
    <property type="project" value="InterPro"/>
</dbReference>
<dbReference type="GO" id="GO:0009326">
    <property type="term" value="C:formate dehydrogenase complex"/>
    <property type="evidence" value="ECO:0007669"/>
    <property type="project" value="UniProtKB-ARBA"/>
</dbReference>
<dbReference type="Pfam" id="PF04879">
    <property type="entry name" value="Molybdop_Fe4S4"/>
    <property type="match status" value="1"/>
</dbReference>
<evidence type="ECO:0000256" key="15">
    <source>
        <dbReference type="SAM" id="SignalP"/>
    </source>
</evidence>
<dbReference type="SMART" id="SM00926">
    <property type="entry name" value="Molybdop_Fe4S4"/>
    <property type="match status" value="1"/>
</dbReference>
<dbReference type="InterPro" id="IPR009010">
    <property type="entry name" value="Asp_de-COase-like_dom_sf"/>
</dbReference>
<evidence type="ECO:0000256" key="13">
    <source>
        <dbReference type="ARBA" id="ARBA00023014"/>
    </source>
</evidence>
<evidence type="ECO:0000256" key="2">
    <source>
        <dbReference type="ARBA" id="ARBA00001966"/>
    </source>
</evidence>
<dbReference type="FunFam" id="3.30.200.210:FF:000003">
    <property type="entry name" value="Formate dehydrogenase-N subunit alpha"/>
    <property type="match status" value="1"/>
</dbReference>
<evidence type="ECO:0000256" key="7">
    <source>
        <dbReference type="ARBA" id="ARBA00022723"/>
    </source>
</evidence>
<keyword evidence="14" id="KW-0520">NAD</keyword>
<dbReference type="FunFam" id="3.40.50.740:FF:000007">
    <property type="entry name" value="Formate dehydrogenase, alpha subunit, selenocysteine-containing"/>
    <property type="match status" value="1"/>
</dbReference>
<evidence type="ECO:0000256" key="14">
    <source>
        <dbReference type="ARBA" id="ARBA00023027"/>
    </source>
</evidence>
<dbReference type="Gene3D" id="2.40.40.20">
    <property type="match status" value="1"/>
</dbReference>
<feature type="signal peptide" evidence="15">
    <location>
        <begin position="1"/>
        <end position="33"/>
    </location>
</feature>
<dbReference type="GO" id="GO:0030151">
    <property type="term" value="F:molybdenum ion binding"/>
    <property type="evidence" value="ECO:0007669"/>
    <property type="project" value="TreeGrafter"/>
</dbReference>
<dbReference type="FunFam" id="3.40.228.10:FF:000006">
    <property type="entry name" value="Formate dehydrogenase, alpha subunit, selenocysteine-containing"/>
    <property type="match status" value="1"/>
</dbReference>
<dbReference type="Proteomes" id="UP000013940">
    <property type="component" value="Chromosome"/>
</dbReference>
<sequence>MTLGRRQFFKLCTAGAVATTAVSLGFAPTTANASQSRQYKLLRARETRNNCTYCSVGCGILMYSLGDGAKNAKARIFHIEGDPDHPVSRGSLCPKGAGLVDYIHSEQRLLYPEYRAPGSDQWQRVSWDYAIERIARLMKDDRDANFIEKNAKGVTVNRWLSTGMLCSSAASSETGSLDQRFTRALGILGTDSQARVCHAPTVSALAPTFGRGAMTNNWVDIKNANVVLIMGGNPAEAHPVGFKWVIEAKIRNGAKVIVVDPRFNRSAAVADIYSPVRAGSDVTFLMGMVNYLLSNDRIQHEYVRAYTNASLIVRSDYRFDDGLFSGYDAKARRYDRSSWAYELDEQGHARRDLSLSHPRCVLNLLKQHVSRYTPERVSQICGTPQADFLEICEIMASTSVPDKTATFLYALGWTHHTTGAQMIRGSGMIQLLLGNIGMAGGGVNALRGHSNIQGYTDLGLLSQRLPGYMNLPSDNQASLATYLKETTPNAQLPGQVNYYQNTPKFFISLMKSLYGDKATRDNQWGFDWLPKWDESYDVLNFSNRMYEGKVNGYIAQGFNPIAAFPDKNKAAAALAKLKFLVIIDPLATETSSFWQNHGESNDVDPAQIQTEVFRLPSSCFAEENGSIVNSGRWLQWHWAGAAPPGEAWHDGKILGHLFMKLRELYRGEGGACPEQVLNMAWDYRDPYDPAPEEVAKQSNGYALADVRDDQGNLILRKGQLLDNFGQLRDDGSTACFNWIFAGSWTEAGNQMARRDNADSGLGCTPGWAWAWPQNRRILYNRASADPQGNPWDAQRKIIGWDGSRWSGIDVPDFPVNLAPGTQANPFIMLPEGLGRLFSVGAMNDGPFPEHYEPTESPLAHNPLHPNVSKSPTARLYDSDRTRMGSREEFPYVATTYSITELFRHWTKHSRLNAIIQPEQFIEIGEVLAQEKGIVQGDLVRVSTKRGYIKAKAVVTKRIRRLQIDGQPVDTIGIPCHWGYEGATRKGFLANTLTPGVGDSNTNTPEYKAFLVNVEKA</sequence>
<dbReference type="InterPro" id="IPR006656">
    <property type="entry name" value="Mopterin_OxRdtase"/>
</dbReference>
<accession>A0A2C9EN11</accession>
<dbReference type="Gene3D" id="3.30.200.210">
    <property type="match status" value="1"/>
</dbReference>